<feature type="compositionally biased region" description="Gly residues" evidence="1">
    <location>
        <begin position="413"/>
        <end position="422"/>
    </location>
</feature>
<reference evidence="3 4" key="1">
    <citation type="submission" date="2018-04" db="EMBL/GenBank/DDBJ databases">
        <authorList>
            <person name="Vogel A."/>
        </authorList>
    </citation>
    <scope>NUCLEOTIDE SEQUENCE [LARGE SCALE GENOMIC DNA]</scope>
</reference>
<protein>
    <recommendedName>
        <fullName evidence="2">Transposase (putative) gypsy type domain-containing protein</fullName>
    </recommendedName>
</protein>
<feature type="region of interest" description="Disordered" evidence="1">
    <location>
        <begin position="402"/>
        <end position="433"/>
    </location>
</feature>
<keyword evidence="4" id="KW-1185">Reference proteome</keyword>
<evidence type="ECO:0000313" key="4">
    <source>
        <dbReference type="Proteomes" id="UP000595140"/>
    </source>
</evidence>
<evidence type="ECO:0000256" key="1">
    <source>
        <dbReference type="SAM" id="MobiDB-lite"/>
    </source>
</evidence>
<proteinExistence type="predicted"/>
<sequence length="433" mass="47511">MSLILDLLTPDRLDCPGRLGHGVLDLIPPSRCEPTGGIHGLLLIKESSDSRLCGYHQRQEAYAIFSNSNSACGFGGKTKKPVDASTCAPSSSTAQAITVARSVGDGFIPLDDRLLLEQPSYMQKAHVHELRNLMPDGYQLSYRAMWKNIISLHAGMTIGIHYHSIKDLGEFSIHPFKVLFFETYAIMPGLLAPNGHRMLSSFINVCRFLRIPLSLCLFDHMFDVRLGSKETLGFVIVSSHQARAFLSGLPHSNRVQVKPRETDDLAAWEATLRTGDTSTRGPYNVGKWGVYPVRETDPEPEIVLEEAIPDVIPLRRLEGSKAPVSAVASSSRRRKKEEKVVKFNSKFAIPQIIDAEEPSTAQPSGQPLTLEEQLARSHQGTSQPIHSGEIYINVDTIEFDTILMETGHTSEAGQGGQQAEGGSGEEEAAEEAL</sequence>
<name>A0A484L3H6_9ASTE</name>
<dbReference type="Proteomes" id="UP000595140">
    <property type="component" value="Unassembled WGS sequence"/>
</dbReference>
<dbReference type="InterPro" id="IPR007321">
    <property type="entry name" value="Transposase_28"/>
</dbReference>
<organism evidence="3 4">
    <name type="scientific">Cuscuta campestris</name>
    <dbReference type="NCBI Taxonomy" id="132261"/>
    <lineage>
        <taxon>Eukaryota</taxon>
        <taxon>Viridiplantae</taxon>
        <taxon>Streptophyta</taxon>
        <taxon>Embryophyta</taxon>
        <taxon>Tracheophyta</taxon>
        <taxon>Spermatophyta</taxon>
        <taxon>Magnoliopsida</taxon>
        <taxon>eudicotyledons</taxon>
        <taxon>Gunneridae</taxon>
        <taxon>Pentapetalae</taxon>
        <taxon>asterids</taxon>
        <taxon>lamiids</taxon>
        <taxon>Solanales</taxon>
        <taxon>Convolvulaceae</taxon>
        <taxon>Cuscuteae</taxon>
        <taxon>Cuscuta</taxon>
        <taxon>Cuscuta subgen. Grammica</taxon>
        <taxon>Cuscuta sect. Cleistogrammica</taxon>
    </lineage>
</organism>
<evidence type="ECO:0000313" key="3">
    <source>
        <dbReference type="EMBL" id="VFQ70877.1"/>
    </source>
</evidence>
<accession>A0A484L3H6</accession>
<feature type="domain" description="Transposase (putative) gypsy type" evidence="2">
    <location>
        <begin position="173"/>
        <end position="225"/>
    </location>
</feature>
<dbReference type="EMBL" id="OOIL02000956">
    <property type="protein sequence ID" value="VFQ70877.1"/>
    <property type="molecule type" value="Genomic_DNA"/>
</dbReference>
<feature type="compositionally biased region" description="Acidic residues" evidence="1">
    <location>
        <begin position="423"/>
        <end position="433"/>
    </location>
</feature>
<dbReference type="AlphaFoldDB" id="A0A484L3H6"/>
<gene>
    <name evidence="3" type="ORF">CCAM_LOCUS12653</name>
</gene>
<dbReference type="Pfam" id="PF04195">
    <property type="entry name" value="Transposase_28"/>
    <property type="match status" value="1"/>
</dbReference>
<evidence type="ECO:0000259" key="2">
    <source>
        <dbReference type="Pfam" id="PF04195"/>
    </source>
</evidence>